<evidence type="ECO:0000256" key="3">
    <source>
        <dbReference type="ARBA" id="ARBA00022737"/>
    </source>
</evidence>
<dbReference type="Pfam" id="PF00931">
    <property type="entry name" value="NB-ARC"/>
    <property type="match status" value="1"/>
</dbReference>
<dbReference type="EMBL" id="CACRZD030000014">
    <property type="protein sequence ID" value="CAA6670773.1"/>
    <property type="molecule type" value="Genomic_DNA"/>
</dbReference>
<dbReference type="PANTHER" id="PTHR23155">
    <property type="entry name" value="DISEASE RESISTANCE PROTEIN RP"/>
    <property type="match status" value="1"/>
</dbReference>
<dbReference type="InterPro" id="IPR055414">
    <property type="entry name" value="LRR_R13L4/SHOC2-like"/>
</dbReference>
<evidence type="ECO:0000259" key="8">
    <source>
        <dbReference type="Pfam" id="PF23559"/>
    </source>
</evidence>
<dbReference type="Pfam" id="PF23559">
    <property type="entry name" value="WHD_DRP"/>
    <property type="match status" value="1"/>
</dbReference>
<name>A0A7I8JMG5_SPIIN</name>
<dbReference type="Pfam" id="PF23598">
    <property type="entry name" value="LRR_14"/>
    <property type="match status" value="1"/>
</dbReference>
<dbReference type="GO" id="GO:0042742">
    <property type="term" value="P:defense response to bacterium"/>
    <property type="evidence" value="ECO:0007669"/>
    <property type="project" value="UniProtKB-ARBA"/>
</dbReference>
<keyword evidence="2" id="KW-0433">Leucine-rich repeat</keyword>
<evidence type="ECO:0000256" key="1">
    <source>
        <dbReference type="ARBA" id="ARBA00008894"/>
    </source>
</evidence>
<organism evidence="10">
    <name type="scientific">Spirodela intermedia</name>
    <name type="common">Intermediate duckweed</name>
    <dbReference type="NCBI Taxonomy" id="51605"/>
    <lineage>
        <taxon>Eukaryota</taxon>
        <taxon>Viridiplantae</taxon>
        <taxon>Streptophyta</taxon>
        <taxon>Embryophyta</taxon>
        <taxon>Tracheophyta</taxon>
        <taxon>Spermatophyta</taxon>
        <taxon>Magnoliopsida</taxon>
        <taxon>Liliopsida</taxon>
        <taxon>Araceae</taxon>
        <taxon>Lemnoideae</taxon>
        <taxon>Spirodela</taxon>
    </lineage>
</organism>
<evidence type="ECO:0000259" key="7">
    <source>
        <dbReference type="Pfam" id="PF18052"/>
    </source>
</evidence>
<feature type="domain" description="Disease resistance N-terminal" evidence="7">
    <location>
        <begin position="5"/>
        <end position="90"/>
    </location>
</feature>
<evidence type="ECO:0000313" key="10">
    <source>
        <dbReference type="EMBL" id="CAA2631530.1"/>
    </source>
</evidence>
<dbReference type="InterPro" id="IPR027417">
    <property type="entry name" value="P-loop_NTPase"/>
</dbReference>
<dbReference type="EMBL" id="LR743601">
    <property type="protein sequence ID" value="CAA2631530.1"/>
    <property type="molecule type" value="Genomic_DNA"/>
</dbReference>
<accession>A0A7I8JMG5</accession>
<dbReference type="FunFam" id="1.10.8.430:FF:000003">
    <property type="entry name" value="Probable disease resistance protein At5g66910"/>
    <property type="match status" value="1"/>
</dbReference>
<keyword evidence="3" id="KW-0677">Repeat</keyword>
<dbReference type="SUPFAM" id="SSF52058">
    <property type="entry name" value="L domain-like"/>
    <property type="match status" value="1"/>
</dbReference>
<dbReference type="Pfam" id="PF18052">
    <property type="entry name" value="Rx_N"/>
    <property type="match status" value="1"/>
</dbReference>
<evidence type="ECO:0000259" key="6">
    <source>
        <dbReference type="Pfam" id="PF00931"/>
    </source>
</evidence>
<reference evidence="10 11" key="1">
    <citation type="submission" date="2019-12" db="EMBL/GenBank/DDBJ databases">
        <authorList>
            <person name="Scholz U."/>
            <person name="Mascher M."/>
            <person name="Fiebig A."/>
        </authorList>
    </citation>
    <scope>NUCLEOTIDE SEQUENCE</scope>
</reference>
<dbReference type="PRINTS" id="PR00364">
    <property type="entry name" value="DISEASERSIST"/>
</dbReference>
<dbReference type="GO" id="GO:0009626">
    <property type="term" value="P:plant-type hypersensitive response"/>
    <property type="evidence" value="ECO:0007669"/>
    <property type="project" value="UniProtKB-ARBA"/>
</dbReference>
<evidence type="ECO:0000256" key="4">
    <source>
        <dbReference type="ARBA" id="ARBA00022741"/>
    </source>
</evidence>
<dbReference type="Gene3D" id="1.10.10.10">
    <property type="entry name" value="Winged helix-like DNA-binding domain superfamily/Winged helix DNA-binding domain"/>
    <property type="match status" value="1"/>
</dbReference>
<dbReference type="GO" id="GO:0043531">
    <property type="term" value="F:ADP binding"/>
    <property type="evidence" value="ECO:0007669"/>
    <property type="project" value="InterPro"/>
</dbReference>
<feature type="domain" description="Disease resistance R13L4/SHOC-2-like LRR" evidence="9">
    <location>
        <begin position="558"/>
        <end position="869"/>
    </location>
</feature>
<feature type="domain" description="NB-ARC" evidence="6">
    <location>
        <begin position="171"/>
        <end position="342"/>
    </location>
</feature>
<dbReference type="InterPro" id="IPR036388">
    <property type="entry name" value="WH-like_DNA-bd_sf"/>
</dbReference>
<dbReference type="CDD" id="cd14798">
    <property type="entry name" value="RX-CC_like"/>
    <property type="match status" value="1"/>
</dbReference>
<dbReference type="FunFam" id="3.40.50.300:FF:001091">
    <property type="entry name" value="Probable disease resistance protein At1g61300"/>
    <property type="match status" value="1"/>
</dbReference>
<dbReference type="InterPro" id="IPR058922">
    <property type="entry name" value="WHD_DRP"/>
</dbReference>
<dbReference type="InterPro" id="IPR038005">
    <property type="entry name" value="RX-like_CC"/>
</dbReference>
<evidence type="ECO:0000256" key="2">
    <source>
        <dbReference type="ARBA" id="ARBA00022614"/>
    </source>
</evidence>
<dbReference type="InterPro" id="IPR032675">
    <property type="entry name" value="LRR_dom_sf"/>
</dbReference>
<proteinExistence type="inferred from homology"/>
<dbReference type="Gene3D" id="1.20.5.4130">
    <property type="match status" value="1"/>
</dbReference>
<dbReference type="PANTHER" id="PTHR23155:SF1185">
    <property type="entry name" value="DISEASE RESISTANCE RPP8-LIKE PROTEIN 3-RELATED"/>
    <property type="match status" value="1"/>
</dbReference>
<evidence type="ECO:0000259" key="9">
    <source>
        <dbReference type="Pfam" id="PF23598"/>
    </source>
</evidence>
<dbReference type="InterPro" id="IPR002182">
    <property type="entry name" value="NB-ARC"/>
</dbReference>
<dbReference type="Proteomes" id="UP001189122">
    <property type="component" value="Unassembled WGS sequence"/>
</dbReference>
<feature type="domain" description="Disease resistance protein winged helix" evidence="8">
    <location>
        <begin position="430"/>
        <end position="507"/>
    </location>
</feature>
<protein>
    <submittedName>
        <fullName evidence="10">Uncharacterized protein</fullName>
    </submittedName>
</protein>
<dbReference type="InterPro" id="IPR041118">
    <property type="entry name" value="Rx_N"/>
</dbReference>
<evidence type="ECO:0000256" key="5">
    <source>
        <dbReference type="ARBA" id="ARBA00022821"/>
    </source>
</evidence>
<comment type="similarity">
    <text evidence="1">Belongs to the disease resistance NB-LRR family.</text>
</comment>
<keyword evidence="11" id="KW-1185">Reference proteome</keyword>
<gene>
    <name evidence="10" type="ORF">SI7747_14017178</name>
</gene>
<dbReference type="GO" id="GO:0002758">
    <property type="term" value="P:innate immune response-activating signaling pathway"/>
    <property type="evidence" value="ECO:0007669"/>
    <property type="project" value="UniProtKB-ARBA"/>
</dbReference>
<evidence type="ECO:0000313" key="11">
    <source>
        <dbReference type="Proteomes" id="UP001189122"/>
    </source>
</evidence>
<sequence>MVEAVLSYVVNRVGDILIDEAVFLYNVTDQVEWVKDELRAMECFVKDADARSKGDERVKNWVRDVREIANRAEDLVDCFVLHAQRRRRRSEGFIRLTVCCLPRPSDFIILHQFGKEIEAIKAKIHEINERRTTYGIQNLGGEARRQIDEAVRERRRVVLHAADADVVGMDEEKNRILEHLLNESRKKRSVISIVGMGGLGKTTLAKRVFNKARAKFSHSVWIDVSQQYSAVDLLRDFLRQVTELEEEELEKMTRDKREERLYQTIRGKKYLIVMDDVWDQQVWRLLNPHLPDDENGSRVLITTRSLDVARAADPSTPPHELRLLTEEESWELLSKKAFPNQDDIETVCSEPLREVGKQIARKCGGLPLALVVLGGLLSTKGPSLREWRRLAETIVWENIEEGRLCLDILALSYTELSHHLKRYFLYFSSFPEDFDIRINKLIRLWIAEGFIEHRAGETLEESAECYLEELVRRCMVTVVQEEYRSPMIRQKPKTRRSCRIHDLLHDFTIAEAKEVGFLVSRQIPDDRDAVRLDSSVRRLSLHGGAEDYVSHVKSTPRLRTLLWFNAHRRGLISFPIPELKLLRVVDLEGAPLAVLPEQVGDLKHLRFLCLRLTRIRKLPSSVGKLCHLQSLDTSGTEIQTLPRAVWKIEALRHVHVSDEVEPEMVETGLRHLQVLKFVRAGSWIDSCLGTLTNLRELGLTGILRCHDDALSSSLPKLSHLKKLILDGVSIPDCVWTPSRYTSLEVLYLKGEVTGPQQPSSCGNQWPLNLTELVLSGTRLDRGSIAALENLPEITYLYLGPSSYTGNDMICSSSGFPQLQFLVLDSLDELERWVIEAGAMSRLRSLKIYNCRRLAMLPDELQHMTGLKDLTLWDMPPKFCSRARMEEEDWPKIRHISSITISVIGESSSWHFSARSWKSCPV</sequence>
<dbReference type="Gene3D" id="1.10.8.430">
    <property type="entry name" value="Helical domain of apoptotic protease-activating factors"/>
    <property type="match status" value="1"/>
</dbReference>
<keyword evidence="4" id="KW-0547">Nucleotide-binding</keyword>
<dbReference type="InterPro" id="IPR042197">
    <property type="entry name" value="Apaf_helical"/>
</dbReference>
<dbReference type="Gene3D" id="3.40.50.300">
    <property type="entry name" value="P-loop containing nucleotide triphosphate hydrolases"/>
    <property type="match status" value="1"/>
</dbReference>
<keyword evidence="5" id="KW-0611">Plant defense</keyword>
<dbReference type="InterPro" id="IPR044974">
    <property type="entry name" value="Disease_R_plants"/>
</dbReference>
<dbReference type="AlphaFoldDB" id="A0A7I8JMG5"/>
<dbReference type="FunFam" id="1.10.10.10:FF:000322">
    <property type="entry name" value="Probable disease resistance protein At1g63360"/>
    <property type="match status" value="1"/>
</dbReference>
<dbReference type="SUPFAM" id="SSF52540">
    <property type="entry name" value="P-loop containing nucleoside triphosphate hydrolases"/>
    <property type="match status" value="1"/>
</dbReference>
<dbReference type="Gene3D" id="3.80.10.10">
    <property type="entry name" value="Ribonuclease Inhibitor"/>
    <property type="match status" value="1"/>
</dbReference>